<dbReference type="InterPro" id="IPR016169">
    <property type="entry name" value="FAD-bd_PCMH_sub2"/>
</dbReference>
<dbReference type="EMBL" id="BLKC01000004">
    <property type="protein sequence ID" value="GFF24206.1"/>
    <property type="molecule type" value="Genomic_DNA"/>
</dbReference>
<sequence>MAGQGTPVLDRFLAGITDLVKERDGAKLQDFLQIEPPLPDLYRQMVDELRQQYPSGSPKEANLLQRCEGVVPRTKGASSWAAFSTFMKLYFSFLRDVNVDNLLETYNLLKGLLNQCVIALGDSQMGVIVLPTVLYLSKVLAKLAMGLDRRPELIAHLLRQEGSSNQEESVEKVTLVERSANVVREAFIKCLTDRSGTPGIHGKPEGKRVGIYLMANLCLKLLFQCGKLRNAEQMFASISAQSPPLKYFPASQRVTYLYYLGRYLFSNNLFYPAQIALQAAYNQCHRQAVSQKRMILTYLIPCNIIMGRFPSLQLLQKPECEGLAERFIPICQLIVRGDYIAFREHLAVDSPTTEWYARRGILLPLRNRCEILVWRSLARKVFIHAGFHGDPQGQSQRGPPPYLYLSKLETAVRWLQSQHTQASLGAIGVIQPSRALDAKAGSNSSGSQIIFKILDPDFTGVSGVDGGELESAATLQSKYGDYLAPDGCFDALGQWHDNPAGALIDGEIDADYSQFELDPYAHRLDQGQEKPTPMMRELESILASLLTQGLMRGYLTHRNPRLAIPGARLRGALPTGFPNVWQTISGREGEDDNVPGWVQPPSAMASQFAGAAGAAAGGGGRVVNLSGQGCIPRRHNPPSADSCKAPTHHNMDDHNKAVATIAGQVKKFHSRQQPFRIYHGSTNSTRQSQHDHNNTINTAHLNHVIRTDCEAQTVLVEPNVPMDHLVQATLAAGLVPLVVMEFPGITVGGGFSGTSGESSSFRHGFFDATVNWIEIVLPNGEVRIASKNTDPDLFWGAASAFGTLGVVTLLEVQCQQAKPYVELKYQSSSCMAQAMDIFRTAAADPQIDYLDGIVFARDQIVVCTGRLADALPANVKPQRFTGARDPWFYLHAQKRANSCSRKPDYIPLTDYLFRYDRGGFWVARYAYSYFLVPFNRITRYILDYFMHTRVMYHALHESGHSKRYIIQDVAVPYAATTEFLDWLDQKQNFGAYPIWLCPLRHSEGLMSRTDSNSAALPSTSVEDDGYLMNFGLWAPSPFHSNTAEFIAQNRRLEGKVRELGGKKWLYAHAYYTEDEFWSLYDKRKYDQLRERYHASYLPDLYQKVRVRLAPEDGKGQVGWGSIRDIVWNLWPVSGLYGVYKAWRGGDYLLKAKQKGKTASH</sequence>
<evidence type="ECO:0000313" key="2">
    <source>
        <dbReference type="EMBL" id="GFF24206.1"/>
    </source>
</evidence>
<dbReference type="SMART" id="SM00753">
    <property type="entry name" value="PAM"/>
    <property type="match status" value="1"/>
</dbReference>
<dbReference type="InterPro" id="IPR006094">
    <property type="entry name" value="Oxid_FAD_bind_N"/>
</dbReference>
<dbReference type="PANTHER" id="PTHR12732">
    <property type="entry name" value="UNCHARACTERIZED PROTEASOME COMPONENT REGION PCI-CONTAINING"/>
    <property type="match status" value="1"/>
</dbReference>
<dbReference type="InterPro" id="IPR036318">
    <property type="entry name" value="FAD-bd_PCMH-like_sf"/>
</dbReference>
<protein>
    <submittedName>
        <fullName evidence="2">Protein CSN12 homolog</fullName>
    </submittedName>
</protein>
<dbReference type="Proteomes" id="UP000465221">
    <property type="component" value="Unassembled WGS sequence"/>
</dbReference>
<proteinExistence type="predicted"/>
<dbReference type="Gene3D" id="3.30.465.10">
    <property type="match status" value="1"/>
</dbReference>
<dbReference type="FunFam" id="3.30.465.10:FF:000031">
    <property type="entry name" value="FAD binding domain protein"/>
    <property type="match status" value="1"/>
</dbReference>
<dbReference type="InterPro" id="IPR016166">
    <property type="entry name" value="FAD-bd_PCMH"/>
</dbReference>
<dbReference type="InterPro" id="IPR045114">
    <property type="entry name" value="Csn12-like"/>
</dbReference>
<evidence type="ECO:0000313" key="3">
    <source>
        <dbReference type="Proteomes" id="UP000465221"/>
    </source>
</evidence>
<dbReference type="GO" id="GO:0003690">
    <property type="term" value="F:double-stranded DNA binding"/>
    <property type="evidence" value="ECO:0007669"/>
    <property type="project" value="InterPro"/>
</dbReference>
<evidence type="ECO:0000259" key="1">
    <source>
        <dbReference type="PROSITE" id="PS51387"/>
    </source>
</evidence>
<dbReference type="Pfam" id="PF01565">
    <property type="entry name" value="FAD_binding_4"/>
    <property type="match status" value="1"/>
</dbReference>
<dbReference type="PROSITE" id="PS51387">
    <property type="entry name" value="FAD_PCMH"/>
    <property type="match status" value="1"/>
</dbReference>
<gene>
    <name evidence="2" type="ORF">IFM46972_00966</name>
</gene>
<organism evidence="2 3">
    <name type="scientific">Aspergillus udagawae</name>
    <dbReference type="NCBI Taxonomy" id="91492"/>
    <lineage>
        <taxon>Eukaryota</taxon>
        <taxon>Fungi</taxon>
        <taxon>Dikarya</taxon>
        <taxon>Ascomycota</taxon>
        <taxon>Pezizomycotina</taxon>
        <taxon>Eurotiomycetes</taxon>
        <taxon>Eurotiomycetidae</taxon>
        <taxon>Eurotiales</taxon>
        <taxon>Aspergillaceae</taxon>
        <taxon>Aspergillus</taxon>
        <taxon>Aspergillus subgen. Fumigati</taxon>
    </lineage>
</organism>
<dbReference type="GO" id="GO:0003723">
    <property type="term" value="F:RNA binding"/>
    <property type="evidence" value="ECO:0007669"/>
    <property type="project" value="InterPro"/>
</dbReference>
<dbReference type="SUPFAM" id="SSF56176">
    <property type="entry name" value="FAD-binding/transporter-associated domain-like"/>
    <property type="match status" value="1"/>
</dbReference>
<comment type="caution">
    <text evidence="2">The sequence shown here is derived from an EMBL/GenBank/DDBJ whole genome shotgun (WGS) entry which is preliminary data.</text>
</comment>
<dbReference type="PANTHER" id="PTHR12732:SF8">
    <property type="entry name" value="NUCLEAR MRNA EXPORT PROTEIN THP1"/>
    <property type="match status" value="1"/>
</dbReference>
<dbReference type="GO" id="GO:0071949">
    <property type="term" value="F:FAD binding"/>
    <property type="evidence" value="ECO:0007669"/>
    <property type="project" value="InterPro"/>
</dbReference>
<dbReference type="AlphaFoldDB" id="A0A8H3N107"/>
<feature type="domain" description="FAD-binding PCMH-type" evidence="1">
    <location>
        <begin position="641"/>
        <end position="817"/>
    </location>
</feature>
<accession>A0A8H3N107</accession>
<reference evidence="2 3" key="1">
    <citation type="submission" date="2020-01" db="EMBL/GenBank/DDBJ databases">
        <title>Draft genome sequence of Aspergillus udagawae IFM 46972.</title>
        <authorList>
            <person name="Takahashi H."/>
            <person name="Yaguchi T."/>
        </authorList>
    </citation>
    <scope>NUCLEOTIDE SEQUENCE [LARGE SCALE GENOMIC DNA]</scope>
    <source>
        <strain evidence="2 3">IFM 46972</strain>
    </source>
</reference>
<name>A0A8H3N107_9EURO</name>